<dbReference type="Proteomes" id="UP001303046">
    <property type="component" value="Unassembled WGS sequence"/>
</dbReference>
<comment type="caution">
    <text evidence="1">The sequence shown here is derived from an EMBL/GenBank/DDBJ whole genome shotgun (WGS) entry which is preliminary data.</text>
</comment>
<accession>A0ABR1DZS1</accession>
<name>A0ABR1DZS1_NECAM</name>
<proteinExistence type="predicted"/>
<keyword evidence="2" id="KW-1185">Reference proteome</keyword>
<protein>
    <submittedName>
        <fullName evidence="1">Uncharacterized protein</fullName>
    </submittedName>
</protein>
<dbReference type="EMBL" id="JAVFWL010000005">
    <property type="protein sequence ID" value="KAK6755952.1"/>
    <property type="molecule type" value="Genomic_DNA"/>
</dbReference>
<sequence length="108" mass="11969">MVASGIIGAPVKRNVSKQFVEKFLRVKTVPKLDIMKPFVAMSTVCIVVNSQKLNKHMPRTAEIVGNKLIRPPGIYHQLPLSVNADIASWKDKRALGKYQAAGVDVYHT</sequence>
<reference evidence="1 2" key="1">
    <citation type="submission" date="2023-08" db="EMBL/GenBank/DDBJ databases">
        <title>A Necator americanus chromosomal reference genome.</title>
        <authorList>
            <person name="Ilik V."/>
            <person name="Petrzelkova K.J."/>
            <person name="Pardy F."/>
            <person name="Fuh T."/>
            <person name="Niatou-Singa F.S."/>
            <person name="Gouil Q."/>
            <person name="Baker L."/>
            <person name="Ritchie M.E."/>
            <person name="Jex A.R."/>
            <person name="Gazzola D."/>
            <person name="Li H."/>
            <person name="Toshio Fujiwara R."/>
            <person name="Zhan B."/>
            <person name="Aroian R.V."/>
            <person name="Pafco B."/>
            <person name="Schwarz E.M."/>
        </authorList>
    </citation>
    <scope>NUCLEOTIDE SEQUENCE [LARGE SCALE GENOMIC DNA]</scope>
    <source>
        <strain evidence="1 2">Aroian</strain>
        <tissue evidence="1">Whole animal</tissue>
    </source>
</reference>
<evidence type="ECO:0000313" key="1">
    <source>
        <dbReference type="EMBL" id="KAK6755952.1"/>
    </source>
</evidence>
<organism evidence="1 2">
    <name type="scientific">Necator americanus</name>
    <name type="common">Human hookworm</name>
    <dbReference type="NCBI Taxonomy" id="51031"/>
    <lineage>
        <taxon>Eukaryota</taxon>
        <taxon>Metazoa</taxon>
        <taxon>Ecdysozoa</taxon>
        <taxon>Nematoda</taxon>
        <taxon>Chromadorea</taxon>
        <taxon>Rhabditida</taxon>
        <taxon>Rhabditina</taxon>
        <taxon>Rhabditomorpha</taxon>
        <taxon>Strongyloidea</taxon>
        <taxon>Ancylostomatidae</taxon>
        <taxon>Bunostominae</taxon>
        <taxon>Necator</taxon>
    </lineage>
</organism>
<evidence type="ECO:0000313" key="2">
    <source>
        <dbReference type="Proteomes" id="UP001303046"/>
    </source>
</evidence>
<gene>
    <name evidence="1" type="primary">Necator_chrV.g19169</name>
    <name evidence="1" type="ORF">RB195_014377</name>
</gene>